<dbReference type="EMBL" id="CM001439">
    <property type="protein sequence ID" value="EHR52438.1"/>
    <property type="molecule type" value="Genomic_DNA"/>
</dbReference>
<gene>
    <name evidence="4" type="ORF">SacmaDRAFT_4246</name>
</gene>
<dbReference type="Proteomes" id="UP000004926">
    <property type="component" value="Chromosome"/>
</dbReference>
<dbReference type="InterPro" id="IPR045851">
    <property type="entry name" value="AMP-bd_C_sf"/>
</dbReference>
<dbReference type="GO" id="GO:0043041">
    <property type="term" value="P:amino acid activation for nonribosomal peptide biosynthetic process"/>
    <property type="evidence" value="ECO:0007669"/>
    <property type="project" value="TreeGrafter"/>
</dbReference>
<evidence type="ECO:0000313" key="4">
    <source>
        <dbReference type="EMBL" id="EHR52438.1"/>
    </source>
</evidence>
<dbReference type="OrthoDB" id="3243414at2"/>
<dbReference type="InterPro" id="IPR025110">
    <property type="entry name" value="AMP-bd_C"/>
</dbReference>
<dbReference type="PROSITE" id="PS50075">
    <property type="entry name" value="CARRIER"/>
    <property type="match status" value="1"/>
</dbReference>
<dbReference type="Pfam" id="PF00501">
    <property type="entry name" value="AMP-binding"/>
    <property type="match status" value="1"/>
</dbReference>
<dbReference type="STRING" id="882083.SacmaDRAFT_4246"/>
<dbReference type="RefSeq" id="WP_009155816.1">
    <property type="nucleotide sequence ID" value="NZ_CM001439.1"/>
</dbReference>
<evidence type="ECO:0000256" key="2">
    <source>
        <dbReference type="ARBA" id="ARBA00022553"/>
    </source>
</evidence>
<keyword evidence="5" id="KW-1185">Reference proteome</keyword>
<dbReference type="HOGENOM" id="CLU_000022_2_12_11"/>
<dbReference type="SUPFAM" id="SSF56801">
    <property type="entry name" value="Acetyl-CoA synthetase-like"/>
    <property type="match status" value="1"/>
</dbReference>
<keyword evidence="1" id="KW-0596">Phosphopantetheine</keyword>
<accession>H5X7T8</accession>
<dbReference type="PROSITE" id="PS00455">
    <property type="entry name" value="AMP_BINDING"/>
    <property type="match status" value="1"/>
</dbReference>
<sequence>MPGTGTTTGGLGEAGPLGLGEVLPFAGEPAVHERVFHVAEHYPDDVAVVSGGVVTDYRGLVHRARLVARDLAGAGVTPGGRVGVLVEPSTEMVAAVLGILCSGAAYVPADSAHPGSRIRELFADAGVRVVVRGEGHDDRCRGYDTVPVAARPADDEPEPPAAAGVPVRPDSPAYVIYTSGSTGAPKGVLVEHRQLAASTLARRHVYPGRAVFLLVSPLCFDSSVAGIWGTLTSGGCLVVATAEQARDPQQLVGLIEEHGVTQILCVPGLYRSILDAGGRVGLQRLRTLTTVVVAGETLPESLVRKHFEALPATELVNEYGPTETTVWASYHRFRAAGRVTIGKPVPGARLYVLDALLDPVPPGTDGELFVGGVGVARGYLGRPGDTARAFVHDPFAGIPGARMYRTGDIARWTSDGRLEFRGRRDRQTKVRGHRVELGAVEAELAGIPGVEDAAVLVDSEHTALEAAVVAAPGTTPEYVRARLADRLPPAMVPARIVLRADFPRTVNGKIDHAALRAELRAGRPPVPAPGATHPAPGLPGDLTAEVAAAWAEVLMLSEVPDDTNFFDAGGHSYAVFTLQDALERRAGVRPPVVALFRHTTVAAQAELIRDLATSDGHEQAFTERRLAAARHVLAARAERLNRRQAGAE</sequence>
<dbReference type="FunFam" id="2.30.38.10:FF:000001">
    <property type="entry name" value="Non-ribosomal peptide synthetase PvdI"/>
    <property type="match status" value="1"/>
</dbReference>
<dbReference type="InterPro" id="IPR010071">
    <property type="entry name" value="AA_adenyl_dom"/>
</dbReference>
<keyword evidence="2" id="KW-0597">Phosphoprotein</keyword>
<reference evidence="4 5" key="1">
    <citation type="journal article" date="2012" name="Stand. Genomic Sci.">
        <title>Genome sequence of the ocean sediment bacterium Saccharomonospora marina type strain (XMU15(T)).</title>
        <authorList>
            <person name="Klenk H.P."/>
            <person name="Lu M."/>
            <person name="Lucas S."/>
            <person name="Lapidus A."/>
            <person name="Copeland A."/>
            <person name="Pitluck S."/>
            <person name="Goodwin L.A."/>
            <person name="Han C."/>
            <person name="Tapia R."/>
            <person name="Brambilla E.M."/>
            <person name="Potter G."/>
            <person name="Land M."/>
            <person name="Ivanova N."/>
            <person name="Rohde M."/>
            <person name="Goker M."/>
            <person name="Detter J.C."/>
            <person name="Li W.J."/>
            <person name="Kyrpides N.C."/>
            <person name="Woyke T."/>
        </authorList>
    </citation>
    <scope>NUCLEOTIDE SEQUENCE [LARGE SCALE GENOMIC DNA]</scope>
    <source>
        <strain evidence="4 5">XMU15</strain>
    </source>
</reference>
<dbReference type="Gene3D" id="3.30.300.30">
    <property type="match status" value="1"/>
</dbReference>
<dbReference type="InterPro" id="IPR036736">
    <property type="entry name" value="ACP-like_sf"/>
</dbReference>
<dbReference type="PANTHER" id="PTHR45527:SF1">
    <property type="entry name" value="FATTY ACID SYNTHASE"/>
    <property type="match status" value="1"/>
</dbReference>
<dbReference type="AlphaFoldDB" id="H5X7T8"/>
<proteinExistence type="predicted"/>
<dbReference type="PANTHER" id="PTHR45527">
    <property type="entry name" value="NONRIBOSOMAL PEPTIDE SYNTHETASE"/>
    <property type="match status" value="1"/>
</dbReference>
<evidence type="ECO:0000256" key="1">
    <source>
        <dbReference type="ARBA" id="ARBA00022450"/>
    </source>
</evidence>
<evidence type="ECO:0000313" key="5">
    <source>
        <dbReference type="Proteomes" id="UP000004926"/>
    </source>
</evidence>
<dbReference type="GO" id="GO:0031177">
    <property type="term" value="F:phosphopantetheine binding"/>
    <property type="evidence" value="ECO:0007669"/>
    <property type="project" value="InterPro"/>
</dbReference>
<dbReference type="SUPFAM" id="SSF47336">
    <property type="entry name" value="ACP-like"/>
    <property type="match status" value="1"/>
</dbReference>
<feature type="domain" description="Carrier" evidence="3">
    <location>
        <begin position="537"/>
        <end position="612"/>
    </location>
</feature>
<protein>
    <submittedName>
        <fullName evidence="4">Amino acid adenylation enzyme/thioester reductase family protein</fullName>
    </submittedName>
</protein>
<dbReference type="GO" id="GO:0044550">
    <property type="term" value="P:secondary metabolite biosynthetic process"/>
    <property type="evidence" value="ECO:0007669"/>
    <property type="project" value="TreeGrafter"/>
</dbReference>
<dbReference type="InterPro" id="IPR020806">
    <property type="entry name" value="PKS_PP-bd"/>
</dbReference>
<dbReference type="Pfam" id="PF00550">
    <property type="entry name" value="PP-binding"/>
    <property type="match status" value="1"/>
</dbReference>
<dbReference type="Gene3D" id="2.30.38.10">
    <property type="entry name" value="Luciferase, Domain 3"/>
    <property type="match status" value="1"/>
</dbReference>
<dbReference type="InterPro" id="IPR000873">
    <property type="entry name" value="AMP-dep_synth/lig_dom"/>
</dbReference>
<organism evidence="4 5">
    <name type="scientific">Saccharomonospora marina XMU15</name>
    <dbReference type="NCBI Taxonomy" id="882083"/>
    <lineage>
        <taxon>Bacteria</taxon>
        <taxon>Bacillati</taxon>
        <taxon>Actinomycetota</taxon>
        <taxon>Actinomycetes</taxon>
        <taxon>Pseudonocardiales</taxon>
        <taxon>Pseudonocardiaceae</taxon>
        <taxon>Saccharomonospora</taxon>
    </lineage>
</organism>
<dbReference type="InterPro" id="IPR009081">
    <property type="entry name" value="PP-bd_ACP"/>
</dbReference>
<dbReference type="InterPro" id="IPR020845">
    <property type="entry name" value="AMP-binding_CS"/>
</dbReference>
<dbReference type="CDD" id="cd05930">
    <property type="entry name" value="A_NRPS"/>
    <property type="match status" value="1"/>
</dbReference>
<name>H5X7T8_9PSEU</name>
<dbReference type="Gene3D" id="1.10.1200.10">
    <property type="entry name" value="ACP-like"/>
    <property type="match status" value="1"/>
</dbReference>
<dbReference type="SMART" id="SM00823">
    <property type="entry name" value="PKS_PP"/>
    <property type="match status" value="1"/>
</dbReference>
<dbReference type="Pfam" id="PF13193">
    <property type="entry name" value="AMP-binding_C"/>
    <property type="match status" value="1"/>
</dbReference>
<evidence type="ECO:0000259" key="3">
    <source>
        <dbReference type="PROSITE" id="PS50075"/>
    </source>
</evidence>
<dbReference type="eggNOG" id="COG1020">
    <property type="taxonomic scope" value="Bacteria"/>
</dbReference>
<dbReference type="GO" id="GO:0005737">
    <property type="term" value="C:cytoplasm"/>
    <property type="evidence" value="ECO:0007669"/>
    <property type="project" value="TreeGrafter"/>
</dbReference>
<dbReference type="Gene3D" id="3.40.50.980">
    <property type="match status" value="2"/>
</dbReference>
<dbReference type="NCBIfam" id="TIGR01733">
    <property type="entry name" value="AA-adenyl-dom"/>
    <property type="match status" value="1"/>
</dbReference>